<dbReference type="InterPro" id="IPR036929">
    <property type="entry name" value="DsbDN_sf"/>
</dbReference>
<keyword evidence="5 8" id="KW-1133">Transmembrane helix</keyword>
<feature type="domain" description="Thioredoxin" evidence="9">
    <location>
        <begin position="701"/>
        <end position="838"/>
    </location>
</feature>
<dbReference type="PANTHER" id="PTHR32234">
    <property type="entry name" value="THIOL:DISULFIDE INTERCHANGE PROTEIN DSBD"/>
    <property type="match status" value="1"/>
</dbReference>
<feature type="transmembrane region" description="Helical" evidence="8">
    <location>
        <begin position="603"/>
        <end position="622"/>
    </location>
</feature>
<dbReference type="SUPFAM" id="SSF52833">
    <property type="entry name" value="Thioredoxin-like"/>
    <property type="match status" value="1"/>
</dbReference>
<reference evidence="10 11" key="1">
    <citation type="submission" date="2019-02" db="EMBL/GenBank/DDBJ databases">
        <title>Deep-cultivation of Planctomycetes and their phenomic and genomic characterization uncovers novel biology.</title>
        <authorList>
            <person name="Wiegand S."/>
            <person name="Jogler M."/>
            <person name="Boedeker C."/>
            <person name="Pinto D."/>
            <person name="Vollmers J."/>
            <person name="Rivas-Marin E."/>
            <person name="Kohn T."/>
            <person name="Peeters S.H."/>
            <person name="Heuer A."/>
            <person name="Rast P."/>
            <person name="Oberbeckmann S."/>
            <person name="Bunk B."/>
            <person name="Jeske O."/>
            <person name="Meyerdierks A."/>
            <person name="Storesund J.E."/>
            <person name="Kallscheuer N."/>
            <person name="Luecker S."/>
            <person name="Lage O.M."/>
            <person name="Pohl T."/>
            <person name="Merkel B.J."/>
            <person name="Hornburger P."/>
            <person name="Mueller R.-W."/>
            <person name="Bruemmer F."/>
            <person name="Labrenz M."/>
            <person name="Spormann A.M."/>
            <person name="Op Den Camp H."/>
            <person name="Overmann J."/>
            <person name="Amann R."/>
            <person name="Jetten M.S.M."/>
            <person name="Mascher T."/>
            <person name="Medema M.H."/>
            <person name="Devos D.P."/>
            <person name="Kaster A.-K."/>
            <person name="Ovreas L."/>
            <person name="Rohde M."/>
            <person name="Galperin M.Y."/>
            <person name="Jogler C."/>
        </authorList>
    </citation>
    <scope>NUCLEOTIDE SEQUENCE [LARGE SCALE GENOMIC DNA]</scope>
    <source>
        <strain evidence="10 11">Pla100</strain>
    </source>
</reference>
<dbReference type="InterPro" id="IPR003834">
    <property type="entry name" value="Cyt_c_assmbl_TM_dom"/>
</dbReference>
<keyword evidence="4" id="KW-0201">Cytochrome c-type biogenesis</keyword>
<keyword evidence="6 8" id="KW-0472">Membrane</keyword>
<feature type="transmembrane region" description="Helical" evidence="8">
    <location>
        <begin position="527"/>
        <end position="547"/>
    </location>
</feature>
<feature type="compositionally biased region" description="Polar residues" evidence="7">
    <location>
        <begin position="194"/>
        <end position="206"/>
    </location>
</feature>
<keyword evidence="3 8" id="KW-0812">Transmembrane</keyword>
<gene>
    <name evidence="10" type="primary">dsbD_1</name>
    <name evidence="10" type="ORF">Pla100_24520</name>
</gene>
<keyword evidence="10" id="KW-0560">Oxidoreductase</keyword>
<evidence type="ECO:0000256" key="7">
    <source>
        <dbReference type="SAM" id="MobiDB-lite"/>
    </source>
</evidence>
<evidence type="ECO:0000256" key="4">
    <source>
        <dbReference type="ARBA" id="ARBA00022748"/>
    </source>
</evidence>
<evidence type="ECO:0000256" key="1">
    <source>
        <dbReference type="ARBA" id="ARBA00004651"/>
    </source>
</evidence>
<feature type="transmembrane region" description="Helical" evidence="8">
    <location>
        <begin position="491"/>
        <end position="515"/>
    </location>
</feature>
<dbReference type="CDD" id="cd02953">
    <property type="entry name" value="DsbDgamma"/>
    <property type="match status" value="1"/>
</dbReference>
<feature type="transmembrane region" description="Helical" evidence="8">
    <location>
        <begin position="694"/>
        <end position="716"/>
    </location>
</feature>
<evidence type="ECO:0000256" key="8">
    <source>
        <dbReference type="SAM" id="Phobius"/>
    </source>
</evidence>
<evidence type="ECO:0000256" key="3">
    <source>
        <dbReference type="ARBA" id="ARBA00022692"/>
    </source>
</evidence>
<evidence type="ECO:0000313" key="10">
    <source>
        <dbReference type="EMBL" id="TWT97300.1"/>
    </source>
</evidence>
<comment type="caution">
    <text evidence="10">The sequence shown here is derived from an EMBL/GenBank/DDBJ whole genome shotgun (WGS) entry which is preliminary data.</text>
</comment>
<feature type="transmembrane region" description="Helical" evidence="8">
    <location>
        <begin position="568"/>
        <end position="591"/>
    </location>
</feature>
<dbReference type="Proteomes" id="UP000316213">
    <property type="component" value="Unassembled WGS sequence"/>
</dbReference>
<dbReference type="GO" id="GO:0045454">
    <property type="term" value="P:cell redox homeostasis"/>
    <property type="evidence" value="ECO:0007669"/>
    <property type="project" value="TreeGrafter"/>
</dbReference>
<dbReference type="PANTHER" id="PTHR32234:SF3">
    <property type="entry name" value="SUPPRESSION OF COPPER SENSITIVITY PROTEIN"/>
    <property type="match status" value="1"/>
</dbReference>
<sequence length="852" mass="91701">MFMPVAMLTAQGPADLFPDLSLGKYGQPATGVETPDEPAKWSATYKTIDAGAGMFVIEVRAEMNAPWHVYSLTQPKGGPSPTKLNLVSPDSIELLGPWQADREPTKSISKEFGGITIEEFGDEVVFSAPAWLKTPGDAIDDIGEIKIAIDALACVSGGSCMPIEETLVAQYGGALEPKEAMAARATVSERVESETQPQPEDSQPETAEQDDRLIAEFANDLPLFRDEDYSVQWKAWITDSTLLPGQQTQLNFSAIPDETYHVYPAVVDDSPKATNFAISDKSGLRIGPPTTDAEILTEEPVPGLINVYHTGPVTWSMPIEVPADAQPGVKTIRGLLAYQACTDQSCLMPMGASFESTIEILPSDTPESKAGSTPTAVTLTSAKFRDTMKLAKGGAWVDKIAPPQAATDQLAAGGPPNDSKEVDPINAESIVADGGEVIEEATSFPLTLAFAFLGGIILNFMPCVLPVVGLKVMSFVQQAGENRSRVLMLNLVYALGILSVFALLAGLAVGLSFSWGEQFTYFEFRLGLTLLMFALALSYLGVWEIPAPSFASGKASQKLGAKEGYVGAFFKGVFATLMATPCSGPLLGYILGATITLSPVQTVVIMMTVGVGMALPYLIIGARPSLVSWLPKPGPWMETLKEFLAFLFLGTVAFFFYGFTDETKVAVFVTLIGVWFGCWVIGKVPAWQTIQRRLAAWAVGLSAATAIGMWSFTALVPGEEIIRWQPYSEAKLDALLADGKTVVLDFTADWCVNCKVNEKFALNTEPTAELLEQFDAIPMVADWSDRDNPEIKEKLSELQSRSIPVLAIYPGSQPDKPIILRDLVSQQMVLDAIKEAGPSQSPGQPRVASFGK</sequence>
<evidence type="ECO:0000256" key="6">
    <source>
        <dbReference type="ARBA" id="ARBA00023136"/>
    </source>
</evidence>
<feature type="transmembrane region" description="Helical" evidence="8">
    <location>
        <begin position="643"/>
        <end position="659"/>
    </location>
</feature>
<evidence type="ECO:0000259" key="9">
    <source>
        <dbReference type="PROSITE" id="PS51352"/>
    </source>
</evidence>
<keyword evidence="2" id="KW-1003">Cell membrane</keyword>
<name>A0A5C6ACZ1_9BACT</name>
<evidence type="ECO:0000256" key="2">
    <source>
        <dbReference type="ARBA" id="ARBA00022475"/>
    </source>
</evidence>
<dbReference type="InterPro" id="IPR035671">
    <property type="entry name" value="DsbD_gamma"/>
</dbReference>
<dbReference type="EMBL" id="SJPM01000004">
    <property type="protein sequence ID" value="TWT97300.1"/>
    <property type="molecule type" value="Genomic_DNA"/>
</dbReference>
<dbReference type="AlphaFoldDB" id="A0A5C6ACZ1"/>
<keyword evidence="11" id="KW-1185">Reference proteome</keyword>
<dbReference type="InterPro" id="IPR036249">
    <property type="entry name" value="Thioredoxin-like_sf"/>
</dbReference>
<evidence type="ECO:0000256" key="5">
    <source>
        <dbReference type="ARBA" id="ARBA00022989"/>
    </source>
</evidence>
<dbReference type="Pfam" id="PF13899">
    <property type="entry name" value="Thioredoxin_7"/>
    <property type="match status" value="1"/>
</dbReference>
<dbReference type="PROSITE" id="PS51352">
    <property type="entry name" value="THIOREDOXIN_2"/>
    <property type="match status" value="1"/>
</dbReference>
<evidence type="ECO:0000313" key="11">
    <source>
        <dbReference type="Proteomes" id="UP000316213"/>
    </source>
</evidence>
<dbReference type="Pfam" id="PF02683">
    <property type="entry name" value="DsbD_TM"/>
    <property type="match status" value="1"/>
</dbReference>
<dbReference type="GO" id="GO:0017004">
    <property type="term" value="P:cytochrome complex assembly"/>
    <property type="evidence" value="ECO:0007669"/>
    <property type="project" value="UniProtKB-KW"/>
</dbReference>
<proteinExistence type="predicted"/>
<comment type="subcellular location">
    <subcellularLocation>
        <location evidence="1">Cell membrane</location>
        <topology evidence="1">Multi-pass membrane protein</topology>
    </subcellularLocation>
</comment>
<dbReference type="Gene3D" id="2.60.40.1250">
    <property type="entry name" value="Thiol:disulfide interchange protein DsbD, N-terminal domain"/>
    <property type="match status" value="1"/>
</dbReference>
<dbReference type="EC" id="1.8.1.8" evidence="10"/>
<dbReference type="InterPro" id="IPR013766">
    <property type="entry name" value="Thioredoxin_domain"/>
</dbReference>
<feature type="region of interest" description="Disordered" evidence="7">
    <location>
        <begin position="186"/>
        <end position="209"/>
    </location>
</feature>
<feature type="transmembrane region" description="Helical" evidence="8">
    <location>
        <begin position="665"/>
        <end position="682"/>
    </location>
</feature>
<organism evidence="10 11">
    <name type="scientific">Neorhodopirellula pilleata</name>
    <dbReference type="NCBI Taxonomy" id="2714738"/>
    <lineage>
        <taxon>Bacteria</taxon>
        <taxon>Pseudomonadati</taxon>
        <taxon>Planctomycetota</taxon>
        <taxon>Planctomycetia</taxon>
        <taxon>Pirellulales</taxon>
        <taxon>Pirellulaceae</taxon>
        <taxon>Neorhodopirellula</taxon>
    </lineage>
</organism>
<protein>
    <submittedName>
        <fullName evidence="10">Thiol:disulfide interchange protein DsbD</fullName>
        <ecNumber evidence="10">1.8.1.8</ecNumber>
    </submittedName>
</protein>
<feature type="transmembrane region" description="Helical" evidence="8">
    <location>
        <begin position="448"/>
        <end position="470"/>
    </location>
</feature>
<dbReference type="Gene3D" id="3.40.30.10">
    <property type="entry name" value="Glutaredoxin"/>
    <property type="match status" value="1"/>
</dbReference>
<accession>A0A5C6ACZ1</accession>
<dbReference type="GO" id="GO:0047134">
    <property type="term" value="F:protein-disulfide reductase [NAD(P)H] activity"/>
    <property type="evidence" value="ECO:0007669"/>
    <property type="project" value="UniProtKB-EC"/>
</dbReference>
<dbReference type="GO" id="GO:0005886">
    <property type="term" value="C:plasma membrane"/>
    <property type="evidence" value="ECO:0007669"/>
    <property type="project" value="UniProtKB-SubCell"/>
</dbReference>